<dbReference type="OrthoDB" id="7629477at2"/>
<proteinExistence type="predicted"/>
<organism evidence="2 3">
    <name type="scientific">Rhodosalinus halophilus</name>
    <dbReference type="NCBI Taxonomy" id="2259333"/>
    <lineage>
        <taxon>Bacteria</taxon>
        <taxon>Pseudomonadati</taxon>
        <taxon>Pseudomonadota</taxon>
        <taxon>Alphaproteobacteria</taxon>
        <taxon>Rhodobacterales</taxon>
        <taxon>Paracoccaceae</taxon>
        <taxon>Rhodosalinus</taxon>
    </lineage>
</organism>
<reference evidence="2 3" key="1">
    <citation type="submission" date="2018-07" db="EMBL/GenBank/DDBJ databases">
        <title>Rhodosalinus sp. strain E84T genomic sequence and assembly.</title>
        <authorList>
            <person name="Liu Z.-W."/>
            <person name="Lu D.-C."/>
        </authorList>
    </citation>
    <scope>NUCLEOTIDE SEQUENCE [LARGE SCALE GENOMIC DNA]</scope>
    <source>
        <strain evidence="2 3">E84</strain>
    </source>
</reference>
<keyword evidence="3" id="KW-1185">Reference proteome</keyword>
<comment type="caution">
    <text evidence="2">The sequence shown here is derived from an EMBL/GenBank/DDBJ whole genome shotgun (WGS) entry which is preliminary data.</text>
</comment>
<gene>
    <name evidence="2" type="ORF">DRV85_08640</name>
</gene>
<dbReference type="Proteomes" id="UP000253370">
    <property type="component" value="Unassembled WGS sequence"/>
</dbReference>
<keyword evidence="1" id="KW-0472">Membrane</keyword>
<evidence type="ECO:0000313" key="3">
    <source>
        <dbReference type="Proteomes" id="UP000253370"/>
    </source>
</evidence>
<feature type="transmembrane region" description="Helical" evidence="1">
    <location>
        <begin position="109"/>
        <end position="132"/>
    </location>
</feature>
<evidence type="ECO:0000313" key="2">
    <source>
        <dbReference type="EMBL" id="RBI85783.1"/>
    </source>
</evidence>
<accession>A0A365U9R7</accession>
<sequence>MAEAAGSGLWLRRALFVALAVGVIFFALLPLGNAAPRWAPPDLLLALCLVWSARRPSYVPALSIAFVALLADLLYQRPPGLYAALTLVGCEYLKTRATMLRDSGFWMEWATAGAVIILIAFGYRVVLALLAVPQPPLGLSLMQAFATVAVYPAVVVVSHVVFGLRRPTASDPSGTRLGT</sequence>
<dbReference type="RefSeq" id="WP_113289041.1">
    <property type="nucleotide sequence ID" value="NZ_QNTQ01000006.1"/>
</dbReference>
<evidence type="ECO:0000256" key="1">
    <source>
        <dbReference type="SAM" id="Phobius"/>
    </source>
</evidence>
<protein>
    <submittedName>
        <fullName evidence="2">Rod shape-determining protein MreD</fullName>
    </submittedName>
</protein>
<feature type="transmembrane region" description="Helical" evidence="1">
    <location>
        <begin position="144"/>
        <end position="164"/>
    </location>
</feature>
<keyword evidence="1" id="KW-1133">Transmembrane helix</keyword>
<dbReference type="EMBL" id="QNTQ01000006">
    <property type="protein sequence ID" value="RBI85783.1"/>
    <property type="molecule type" value="Genomic_DNA"/>
</dbReference>
<name>A0A365U9R7_9RHOB</name>
<keyword evidence="1" id="KW-0812">Transmembrane</keyword>
<dbReference type="AlphaFoldDB" id="A0A365U9R7"/>